<dbReference type="InterPro" id="IPR042241">
    <property type="entry name" value="GCP_C_sf"/>
</dbReference>
<dbReference type="GO" id="GO:0000930">
    <property type="term" value="C:gamma-tubulin complex"/>
    <property type="evidence" value="ECO:0007669"/>
    <property type="project" value="TreeGrafter"/>
</dbReference>
<dbReference type="OrthoDB" id="78652at2759"/>
<dbReference type="Gene3D" id="1.20.120.1900">
    <property type="entry name" value="Gamma-tubulin complex, C-terminal domain"/>
    <property type="match status" value="1"/>
</dbReference>
<dbReference type="GO" id="GO:0007020">
    <property type="term" value="P:microtubule nucleation"/>
    <property type="evidence" value="ECO:0007669"/>
    <property type="project" value="InterPro"/>
</dbReference>
<keyword evidence="4 6" id="KW-0493">Microtubule</keyword>
<organism evidence="9 10">
    <name type="scientific">Piedraia hortae CBS 480.64</name>
    <dbReference type="NCBI Taxonomy" id="1314780"/>
    <lineage>
        <taxon>Eukaryota</taxon>
        <taxon>Fungi</taxon>
        <taxon>Dikarya</taxon>
        <taxon>Ascomycota</taxon>
        <taxon>Pezizomycotina</taxon>
        <taxon>Dothideomycetes</taxon>
        <taxon>Dothideomycetidae</taxon>
        <taxon>Capnodiales</taxon>
        <taxon>Piedraiaceae</taxon>
        <taxon>Piedraia</taxon>
    </lineage>
</organism>
<protein>
    <recommendedName>
        <fullName evidence="6">Spindle pole body component</fullName>
    </recommendedName>
</protein>
<dbReference type="InterPro" id="IPR007259">
    <property type="entry name" value="GCP"/>
</dbReference>
<comment type="subcellular location">
    <subcellularLocation>
        <location evidence="1 6">Cytoplasm</location>
        <location evidence="1 6">Cytoskeleton</location>
        <location evidence="1 6">Microtubule organizing center</location>
    </subcellularLocation>
</comment>
<dbReference type="Proteomes" id="UP000799421">
    <property type="component" value="Unassembled WGS sequence"/>
</dbReference>
<gene>
    <name evidence="9" type="ORF">K470DRAFT_244774</name>
</gene>
<dbReference type="GO" id="GO:0000922">
    <property type="term" value="C:spindle pole"/>
    <property type="evidence" value="ECO:0007669"/>
    <property type="project" value="InterPro"/>
</dbReference>
<dbReference type="GO" id="GO:0051321">
    <property type="term" value="P:meiotic cell cycle"/>
    <property type="evidence" value="ECO:0007669"/>
    <property type="project" value="TreeGrafter"/>
</dbReference>
<dbReference type="GO" id="GO:0044732">
    <property type="term" value="C:mitotic spindle pole body"/>
    <property type="evidence" value="ECO:0007669"/>
    <property type="project" value="TreeGrafter"/>
</dbReference>
<evidence type="ECO:0000256" key="3">
    <source>
        <dbReference type="ARBA" id="ARBA00022490"/>
    </source>
</evidence>
<dbReference type="EMBL" id="MU005970">
    <property type="protein sequence ID" value="KAF2861760.1"/>
    <property type="molecule type" value="Genomic_DNA"/>
</dbReference>
<dbReference type="Pfam" id="PF04130">
    <property type="entry name" value="GCP_C_terminal"/>
    <property type="match status" value="1"/>
</dbReference>
<dbReference type="GO" id="GO:0051011">
    <property type="term" value="F:microtubule minus-end binding"/>
    <property type="evidence" value="ECO:0007669"/>
    <property type="project" value="TreeGrafter"/>
</dbReference>
<evidence type="ECO:0000259" key="7">
    <source>
        <dbReference type="Pfam" id="PF04130"/>
    </source>
</evidence>
<dbReference type="InterPro" id="IPR040457">
    <property type="entry name" value="GCP_C"/>
</dbReference>
<dbReference type="GO" id="GO:0031122">
    <property type="term" value="P:cytoplasmic microtubule organization"/>
    <property type="evidence" value="ECO:0007669"/>
    <property type="project" value="TreeGrafter"/>
</dbReference>
<evidence type="ECO:0000313" key="10">
    <source>
        <dbReference type="Proteomes" id="UP000799421"/>
    </source>
</evidence>
<dbReference type="Pfam" id="PF17681">
    <property type="entry name" value="GCP_N_terminal"/>
    <property type="match status" value="1"/>
</dbReference>
<evidence type="ECO:0000256" key="5">
    <source>
        <dbReference type="ARBA" id="ARBA00023212"/>
    </source>
</evidence>
<evidence type="ECO:0000256" key="6">
    <source>
        <dbReference type="RuleBase" id="RU363050"/>
    </source>
</evidence>
<dbReference type="GO" id="GO:0005874">
    <property type="term" value="C:microtubule"/>
    <property type="evidence" value="ECO:0007669"/>
    <property type="project" value="UniProtKB-KW"/>
</dbReference>
<dbReference type="GO" id="GO:0043015">
    <property type="term" value="F:gamma-tubulin binding"/>
    <property type="evidence" value="ECO:0007669"/>
    <property type="project" value="InterPro"/>
</dbReference>
<dbReference type="GO" id="GO:0000278">
    <property type="term" value="P:mitotic cell cycle"/>
    <property type="evidence" value="ECO:0007669"/>
    <property type="project" value="TreeGrafter"/>
</dbReference>
<evidence type="ECO:0000313" key="9">
    <source>
        <dbReference type="EMBL" id="KAF2861760.1"/>
    </source>
</evidence>
<accession>A0A6A7C2M5</accession>
<evidence type="ECO:0000256" key="2">
    <source>
        <dbReference type="ARBA" id="ARBA00010337"/>
    </source>
</evidence>
<comment type="similarity">
    <text evidence="2 6">Belongs to the TUBGCP family.</text>
</comment>
<dbReference type="InterPro" id="IPR041470">
    <property type="entry name" value="GCP_N"/>
</dbReference>
<evidence type="ECO:0000259" key="8">
    <source>
        <dbReference type="Pfam" id="PF17681"/>
    </source>
</evidence>
<proteinExistence type="inferred from homology"/>
<dbReference type="AlphaFoldDB" id="A0A6A7C2M5"/>
<keyword evidence="3 6" id="KW-0963">Cytoplasm</keyword>
<evidence type="ECO:0000256" key="4">
    <source>
        <dbReference type="ARBA" id="ARBA00022701"/>
    </source>
</evidence>
<feature type="domain" description="Gamma tubulin complex component protein N-terminal" evidence="8">
    <location>
        <begin position="2"/>
        <end position="297"/>
    </location>
</feature>
<keyword evidence="5 6" id="KW-0206">Cytoskeleton</keyword>
<feature type="domain" description="Gamma tubulin complex component C-terminal" evidence="7">
    <location>
        <begin position="306"/>
        <end position="682"/>
    </location>
</feature>
<reference evidence="9" key="1">
    <citation type="journal article" date="2020" name="Stud. Mycol.">
        <title>101 Dothideomycetes genomes: a test case for predicting lifestyles and emergence of pathogens.</title>
        <authorList>
            <person name="Haridas S."/>
            <person name="Albert R."/>
            <person name="Binder M."/>
            <person name="Bloem J."/>
            <person name="Labutti K."/>
            <person name="Salamov A."/>
            <person name="Andreopoulos B."/>
            <person name="Baker S."/>
            <person name="Barry K."/>
            <person name="Bills G."/>
            <person name="Bluhm B."/>
            <person name="Cannon C."/>
            <person name="Castanera R."/>
            <person name="Culley D."/>
            <person name="Daum C."/>
            <person name="Ezra D."/>
            <person name="Gonzalez J."/>
            <person name="Henrissat B."/>
            <person name="Kuo A."/>
            <person name="Liang C."/>
            <person name="Lipzen A."/>
            <person name="Lutzoni F."/>
            <person name="Magnuson J."/>
            <person name="Mondo S."/>
            <person name="Nolan M."/>
            <person name="Ohm R."/>
            <person name="Pangilinan J."/>
            <person name="Park H.-J."/>
            <person name="Ramirez L."/>
            <person name="Alfaro M."/>
            <person name="Sun H."/>
            <person name="Tritt A."/>
            <person name="Yoshinaga Y."/>
            <person name="Zwiers L.-H."/>
            <person name="Turgeon B."/>
            <person name="Goodwin S."/>
            <person name="Spatafora J."/>
            <person name="Crous P."/>
            <person name="Grigoriev I."/>
        </authorList>
    </citation>
    <scope>NUCLEOTIDE SEQUENCE</scope>
    <source>
        <strain evidence="9">CBS 480.64</strain>
    </source>
</reference>
<dbReference type="GO" id="GO:0051225">
    <property type="term" value="P:spindle assembly"/>
    <property type="evidence" value="ECO:0007669"/>
    <property type="project" value="TreeGrafter"/>
</dbReference>
<dbReference type="PANTHER" id="PTHR19302">
    <property type="entry name" value="GAMMA TUBULIN COMPLEX PROTEIN"/>
    <property type="match status" value="1"/>
</dbReference>
<keyword evidence="10" id="KW-1185">Reference proteome</keyword>
<evidence type="ECO:0000256" key="1">
    <source>
        <dbReference type="ARBA" id="ARBA00004267"/>
    </source>
</evidence>
<dbReference type="PANTHER" id="PTHR19302:SF27">
    <property type="entry name" value="GAMMA-TUBULIN COMPLEX COMPONENT 4"/>
    <property type="match status" value="1"/>
</dbReference>
<name>A0A6A7C2M5_9PEZI</name>
<sequence>MLHEVLLALSGHSSPLFADDGGQQNELSTLLTTSEKALLQSIGQLATCHRRLQRLLQYIVSQHRSIISRAVATSILETHLASFQKKILDVESKIITKDATMVGAYDIVPLAGVVAEFDDWQRLMAWLWEIASFDTEANRTNGAMLINKLRNEANTGFPDIQTAATQLSQVAEMAWLRQLSSWLLVGKLPSVGADDFFIREDGEMLTCRRELYPVFLSSQTAKSILFTGRSLNQIKFCSQKGQNLDKEMNIETEEQALAKKHLEMLSALSFPIQPAQLSRVVSSIRQSLSENLLKHLLPQETTLQILHYLRQYFLLERGEFAIALIDEAETVLHKRHVNMSRLLQQDRAIQNMTIQDAELNEALSRTWKALARLDEHGEDELLEFAAQHTTLESRTHAASRPSTSDSFIGTELEISPVSFNDVLFPSATHLRANFESPMDLFITSTEVETYSSINSYLLAIRRAQVRLSELWRRTAARRTVPALNKSPTSKQRVKANRKLWATCSAANLLVSEIAAYFEGEIIVKSYAQFEKWVTAKDSTAKTQRDPESLAAGHRSFLASLTYALLLTDVPFTRELRSLLGNVDALIAFFTCQLDLQQKMDEEVESGGISAYTESDDRRTALEADRSRKKVRSDLKSVINRLRQLNRERIGFARYFDVGASQSAGFEPWKGGSVDRLLIKLEFGTITNHELFK</sequence>